<evidence type="ECO:0000256" key="1">
    <source>
        <dbReference type="SAM" id="MobiDB-lite"/>
    </source>
</evidence>
<feature type="chain" id="PRO_5045214230" description="Peptidase M12B domain-containing protein" evidence="2">
    <location>
        <begin position="32"/>
        <end position="356"/>
    </location>
</feature>
<protein>
    <recommendedName>
        <fullName evidence="5">Peptidase M12B domain-containing protein</fullName>
    </recommendedName>
</protein>
<proteinExistence type="predicted"/>
<name>A0ABT6B9Y9_9GAMM</name>
<evidence type="ECO:0000313" key="4">
    <source>
        <dbReference type="Proteomes" id="UP001528850"/>
    </source>
</evidence>
<feature type="region of interest" description="Disordered" evidence="1">
    <location>
        <begin position="119"/>
        <end position="148"/>
    </location>
</feature>
<feature type="signal peptide" evidence="2">
    <location>
        <begin position="1"/>
        <end position="31"/>
    </location>
</feature>
<dbReference type="EMBL" id="JARJJS010000002">
    <property type="protein sequence ID" value="MDF4024946.1"/>
    <property type="molecule type" value="Genomic_DNA"/>
</dbReference>
<sequence>MRSTSPASSCRPRWLAACAFAALILAAPAPAHDAVARFDDAVARGLPADVVTGEGMLRIDERLRADVTYADNRREPLFHVTWQGEPGVAVRHGDVLRVVLGGPGEQRVVVVDDRGVRAATRSTSAHRPLPSNRIDPDPTPALRRSGADGSGAAYTDMYLYVYVEDGLENDETTEGGEWSEGWTDDDLVSTFFAAWIEQATRDHFDGLTVHLYLRRHVPGVTTRFAPTATSLDDWKSRLTYLYPPDDETPRHDAPNRLNLFLVRGYAQLPGYVGRVDRLEGHYGMASVSSHPTVPSHEIGHLLGERHELARAGKDTNGRRCVTTMWPNADSLFCGHFSAENIGAARETEARLGRFGP</sequence>
<keyword evidence="4" id="KW-1185">Reference proteome</keyword>
<keyword evidence="2" id="KW-0732">Signal</keyword>
<comment type="caution">
    <text evidence="3">The sequence shown here is derived from an EMBL/GenBank/DDBJ whole genome shotgun (WGS) entry which is preliminary data.</text>
</comment>
<reference evidence="3 4" key="1">
    <citation type="journal article" date="2024" name="Curr. Microbiol.">
        <title>Luteibacter sahnii sp. nov., A Novel Yellow-Colored Xanthomonadin Pigment Producing Probiotic Bacterium from Healthy Rice Seed Microbiome.</title>
        <authorList>
            <person name="Jaiswal G."/>
            <person name="Rana R."/>
            <person name="Nayak P.K."/>
            <person name="Chouhan R."/>
            <person name="Gandhi S.G."/>
            <person name="Patel H.K."/>
            <person name="Patil P.B."/>
        </authorList>
    </citation>
    <scope>NUCLEOTIDE SEQUENCE [LARGE SCALE GENOMIC DNA]</scope>
    <source>
        <strain evidence="3 4">PPL201</strain>
    </source>
</reference>
<organism evidence="3 4">
    <name type="scientific">Luteibacter sahnii</name>
    <dbReference type="NCBI Taxonomy" id="3021977"/>
    <lineage>
        <taxon>Bacteria</taxon>
        <taxon>Pseudomonadati</taxon>
        <taxon>Pseudomonadota</taxon>
        <taxon>Gammaproteobacteria</taxon>
        <taxon>Lysobacterales</taxon>
        <taxon>Rhodanobacteraceae</taxon>
        <taxon>Luteibacter</taxon>
    </lineage>
</organism>
<gene>
    <name evidence="3" type="ORF">P3W24_08230</name>
</gene>
<dbReference type="Proteomes" id="UP001528850">
    <property type="component" value="Unassembled WGS sequence"/>
</dbReference>
<accession>A0ABT6B9Y9</accession>
<dbReference type="SUPFAM" id="SSF55486">
    <property type="entry name" value="Metalloproteases ('zincins'), catalytic domain"/>
    <property type="match status" value="1"/>
</dbReference>
<evidence type="ECO:0008006" key="5">
    <source>
        <dbReference type="Google" id="ProtNLM"/>
    </source>
</evidence>
<evidence type="ECO:0000256" key="2">
    <source>
        <dbReference type="SAM" id="SignalP"/>
    </source>
</evidence>
<evidence type="ECO:0000313" key="3">
    <source>
        <dbReference type="EMBL" id="MDF4024946.1"/>
    </source>
</evidence>